<name>A0A166ATT2_9HYPH</name>
<dbReference type="PATRIC" id="fig|989403.3.peg.889"/>
<evidence type="ECO:0000313" key="6">
    <source>
        <dbReference type="Proteomes" id="UP000076577"/>
    </source>
</evidence>
<dbReference type="SUPFAM" id="SSF46785">
    <property type="entry name" value="Winged helix' DNA-binding domain"/>
    <property type="match status" value="1"/>
</dbReference>
<keyword evidence="3" id="KW-0804">Transcription</keyword>
<evidence type="ECO:0000256" key="3">
    <source>
        <dbReference type="ARBA" id="ARBA00023163"/>
    </source>
</evidence>
<dbReference type="PANTHER" id="PTHR43132">
    <property type="entry name" value="ARSENICAL RESISTANCE OPERON REPRESSOR ARSR-RELATED"/>
    <property type="match status" value="1"/>
</dbReference>
<dbReference type="STRING" id="989403.SAMN05421798_106110"/>
<evidence type="ECO:0000259" key="4">
    <source>
        <dbReference type="PROSITE" id="PS50987"/>
    </source>
</evidence>
<dbReference type="InterPro" id="IPR036390">
    <property type="entry name" value="WH_DNA-bd_sf"/>
</dbReference>
<dbReference type="EMBL" id="LMCB01000004">
    <property type="protein sequence ID" value="KZL21541.1"/>
    <property type="molecule type" value="Genomic_DNA"/>
</dbReference>
<dbReference type="GO" id="GO:0003700">
    <property type="term" value="F:DNA-binding transcription factor activity"/>
    <property type="evidence" value="ECO:0007669"/>
    <property type="project" value="InterPro"/>
</dbReference>
<gene>
    <name evidence="5" type="ORF">PsAD2_00839</name>
</gene>
<dbReference type="PANTHER" id="PTHR43132:SF2">
    <property type="entry name" value="ARSENICAL RESISTANCE OPERON REPRESSOR ARSR-RELATED"/>
    <property type="match status" value="1"/>
</dbReference>
<feature type="domain" description="HTH arsR-type" evidence="4">
    <location>
        <begin position="12"/>
        <end position="109"/>
    </location>
</feature>
<protein>
    <submittedName>
        <fullName evidence="5">Helix-turn-helix domain protein</fullName>
    </submittedName>
</protein>
<evidence type="ECO:0000256" key="2">
    <source>
        <dbReference type="ARBA" id="ARBA00023125"/>
    </source>
</evidence>
<keyword evidence="1" id="KW-0805">Transcription regulation</keyword>
<dbReference type="GO" id="GO:0003677">
    <property type="term" value="F:DNA binding"/>
    <property type="evidence" value="ECO:0007669"/>
    <property type="project" value="UniProtKB-KW"/>
</dbReference>
<dbReference type="CDD" id="cd00090">
    <property type="entry name" value="HTH_ARSR"/>
    <property type="match status" value="1"/>
</dbReference>
<evidence type="ECO:0000256" key="1">
    <source>
        <dbReference type="ARBA" id="ARBA00023015"/>
    </source>
</evidence>
<dbReference type="RefSeq" id="WP_203416129.1">
    <property type="nucleotide sequence ID" value="NZ_FOFM01000006.1"/>
</dbReference>
<dbReference type="Proteomes" id="UP000076577">
    <property type="component" value="Unassembled WGS sequence"/>
</dbReference>
<dbReference type="InterPro" id="IPR051011">
    <property type="entry name" value="Metal_resp_trans_reg"/>
</dbReference>
<sequence>MTDTQMSNTVDAPLLQEGDAVAALSALAHKDRLAAFRLILTAMPNGLPSGQVAKDLAIAPTRMSFHLATLERAGLLTAQRHGRVVRYAIAPQTMRSLLHFLTQDCCNGDPALCQNLNPIPNR</sequence>
<dbReference type="SMART" id="SM00418">
    <property type="entry name" value="HTH_ARSR"/>
    <property type="match status" value="1"/>
</dbReference>
<proteinExistence type="predicted"/>
<keyword evidence="6" id="KW-1185">Reference proteome</keyword>
<dbReference type="InterPro" id="IPR001845">
    <property type="entry name" value="HTH_ArsR_DNA-bd_dom"/>
</dbReference>
<dbReference type="InterPro" id="IPR011991">
    <property type="entry name" value="ArsR-like_HTH"/>
</dbReference>
<evidence type="ECO:0000313" key="5">
    <source>
        <dbReference type="EMBL" id="KZL21541.1"/>
    </source>
</evidence>
<dbReference type="AlphaFoldDB" id="A0A166ATT2"/>
<comment type="caution">
    <text evidence="5">The sequence shown here is derived from an EMBL/GenBank/DDBJ whole genome shotgun (WGS) entry which is preliminary data.</text>
</comment>
<dbReference type="PRINTS" id="PR00778">
    <property type="entry name" value="HTHARSR"/>
</dbReference>
<dbReference type="PROSITE" id="PS50987">
    <property type="entry name" value="HTH_ARSR_2"/>
    <property type="match status" value="1"/>
</dbReference>
<keyword evidence="2" id="KW-0238">DNA-binding</keyword>
<dbReference type="InterPro" id="IPR036388">
    <property type="entry name" value="WH-like_DNA-bd_sf"/>
</dbReference>
<organism evidence="5 6">
    <name type="scientific">Pseudovibrio axinellae</name>
    <dbReference type="NCBI Taxonomy" id="989403"/>
    <lineage>
        <taxon>Bacteria</taxon>
        <taxon>Pseudomonadati</taxon>
        <taxon>Pseudomonadota</taxon>
        <taxon>Alphaproteobacteria</taxon>
        <taxon>Hyphomicrobiales</taxon>
        <taxon>Stappiaceae</taxon>
        <taxon>Pseudovibrio</taxon>
    </lineage>
</organism>
<accession>A0A166ATT2</accession>
<reference evidence="5 6" key="1">
    <citation type="journal article" date="2016" name="Front. Microbiol.">
        <title>Comparative Genomic Analysis Reveals a Diverse Repertoire of Genes Involved in Prokaryote-Eukaryote Interactions within the Pseudovibrio Genus.</title>
        <authorList>
            <person name="Romano S."/>
            <person name="Fernandez-Guerra A."/>
            <person name="Reen F.J."/>
            <person name="Glockner F.O."/>
            <person name="Crowley S.P."/>
            <person name="O'Sullivan O."/>
            <person name="Cotter P.D."/>
            <person name="Adams C."/>
            <person name="Dobson A.D."/>
            <person name="O'Gara F."/>
        </authorList>
    </citation>
    <scope>NUCLEOTIDE SEQUENCE [LARGE SCALE GENOMIC DNA]</scope>
    <source>
        <strain evidence="5 6">Ad2</strain>
    </source>
</reference>
<dbReference type="Gene3D" id="1.10.10.10">
    <property type="entry name" value="Winged helix-like DNA-binding domain superfamily/Winged helix DNA-binding domain"/>
    <property type="match status" value="1"/>
</dbReference>